<dbReference type="EMBL" id="LSBJ02000030">
    <property type="protein sequence ID" value="OWT42279.1"/>
    <property type="molecule type" value="Genomic_DNA"/>
</dbReference>
<dbReference type="RefSeq" id="XP_022284821.1">
    <property type="nucleotide sequence ID" value="XM_022430044.1"/>
</dbReference>
<reference evidence="1 2" key="1">
    <citation type="journal article" date="2016" name="PLoS Pathog.">
        <title>Biosynthesis of antibiotic leucinostatins in bio-control fungus Purpureocillium lilacinum and their inhibition on phytophthora revealed by genome mining.</title>
        <authorList>
            <person name="Wang G."/>
            <person name="Liu Z."/>
            <person name="Lin R."/>
            <person name="Li E."/>
            <person name="Mao Z."/>
            <person name="Ling J."/>
            <person name="Yang Y."/>
            <person name="Yin W.B."/>
            <person name="Xie B."/>
        </authorList>
    </citation>
    <scope>NUCLEOTIDE SEQUENCE [LARGE SCALE GENOMIC DNA]</scope>
    <source>
        <strain evidence="1">170</strain>
    </source>
</reference>
<dbReference type="Proteomes" id="UP000078397">
    <property type="component" value="Unassembled WGS sequence"/>
</dbReference>
<dbReference type="AlphaFoldDB" id="A0A219ANX1"/>
<sequence>MYAYTYHPEPTIFGDESIIVFCRGKLQSWATMYAQRERVGNYHNAGALTPGVYTLDHLWEYLPATLIHELTHARVVVQQNVLGMTLLSCIRQLAIENPTFAATNAGMVLVPFTISQGLLSLSSILDSFSLFVTGTSEAFRVTS</sequence>
<dbReference type="GeneID" id="33937206"/>
<dbReference type="KEGG" id="pchm:VFPPC_18433"/>
<name>A0A219ANX1_METCM</name>
<evidence type="ECO:0000313" key="2">
    <source>
        <dbReference type="Proteomes" id="UP000078397"/>
    </source>
</evidence>
<accession>A0A219ANX1</accession>
<organism evidence="1 2">
    <name type="scientific">Pochonia chlamydosporia 170</name>
    <dbReference type="NCBI Taxonomy" id="1380566"/>
    <lineage>
        <taxon>Eukaryota</taxon>
        <taxon>Fungi</taxon>
        <taxon>Dikarya</taxon>
        <taxon>Ascomycota</taxon>
        <taxon>Pezizomycotina</taxon>
        <taxon>Sordariomycetes</taxon>
        <taxon>Hypocreomycetidae</taxon>
        <taxon>Hypocreales</taxon>
        <taxon>Clavicipitaceae</taxon>
        <taxon>Pochonia</taxon>
    </lineage>
</organism>
<dbReference type="OrthoDB" id="5198706at2759"/>
<gene>
    <name evidence="1" type="ORF">VFPPC_18433</name>
</gene>
<protein>
    <submittedName>
        <fullName evidence="1">Uncharacterized protein</fullName>
    </submittedName>
</protein>
<keyword evidence="2" id="KW-1185">Reference proteome</keyword>
<proteinExistence type="predicted"/>
<comment type="caution">
    <text evidence="1">The sequence shown here is derived from an EMBL/GenBank/DDBJ whole genome shotgun (WGS) entry which is preliminary data.</text>
</comment>
<evidence type="ECO:0000313" key="1">
    <source>
        <dbReference type="EMBL" id="OWT42279.1"/>
    </source>
</evidence>